<protein>
    <recommendedName>
        <fullName evidence="2">OmpA-like domain-containing protein</fullName>
    </recommendedName>
</protein>
<evidence type="ECO:0000256" key="1">
    <source>
        <dbReference type="PROSITE-ProRule" id="PRU00473"/>
    </source>
</evidence>
<organism evidence="3 4">
    <name type="scientific">Caldimonas mangrovi</name>
    <dbReference type="NCBI Taxonomy" id="2944811"/>
    <lineage>
        <taxon>Bacteria</taxon>
        <taxon>Pseudomonadati</taxon>
        <taxon>Pseudomonadota</taxon>
        <taxon>Betaproteobacteria</taxon>
        <taxon>Burkholderiales</taxon>
        <taxon>Sphaerotilaceae</taxon>
        <taxon>Caldimonas</taxon>
    </lineage>
</organism>
<dbReference type="PROSITE" id="PS51123">
    <property type="entry name" value="OMPA_2"/>
    <property type="match status" value="1"/>
</dbReference>
<comment type="caution">
    <text evidence="3">The sequence shown here is derived from an EMBL/GenBank/DDBJ whole genome shotgun (WGS) entry which is preliminary data.</text>
</comment>
<evidence type="ECO:0000313" key="3">
    <source>
        <dbReference type="EMBL" id="MCM5681648.1"/>
    </source>
</evidence>
<accession>A0ABT0YV29</accession>
<gene>
    <name evidence="3" type="ORF">M8A51_19145</name>
</gene>
<reference evidence="3" key="1">
    <citation type="submission" date="2022-05" db="EMBL/GenBank/DDBJ databases">
        <title>Schlegelella sp. nov., isolated from mangrove soil.</title>
        <authorList>
            <person name="Liu Y."/>
            <person name="Ge X."/>
            <person name="Liu W."/>
        </authorList>
    </citation>
    <scope>NUCLEOTIDE SEQUENCE</scope>
    <source>
        <strain evidence="3">S2-27</strain>
    </source>
</reference>
<feature type="domain" description="OmpA-like" evidence="2">
    <location>
        <begin position="71"/>
        <end position="175"/>
    </location>
</feature>
<dbReference type="Proteomes" id="UP001165541">
    <property type="component" value="Unassembled WGS sequence"/>
</dbReference>
<dbReference type="EMBL" id="JAMKFE010000013">
    <property type="protein sequence ID" value="MCM5681648.1"/>
    <property type="molecule type" value="Genomic_DNA"/>
</dbReference>
<dbReference type="InterPro" id="IPR006665">
    <property type="entry name" value="OmpA-like"/>
</dbReference>
<dbReference type="RefSeq" id="WP_251780131.1">
    <property type="nucleotide sequence ID" value="NZ_JAMKFE010000013.1"/>
</dbReference>
<evidence type="ECO:0000313" key="4">
    <source>
        <dbReference type="Proteomes" id="UP001165541"/>
    </source>
</evidence>
<dbReference type="SUPFAM" id="SSF103088">
    <property type="entry name" value="OmpA-like"/>
    <property type="match status" value="1"/>
</dbReference>
<proteinExistence type="predicted"/>
<name>A0ABT0YV29_9BURK</name>
<keyword evidence="1" id="KW-0472">Membrane</keyword>
<evidence type="ECO:0000259" key="2">
    <source>
        <dbReference type="PROSITE" id="PS51123"/>
    </source>
</evidence>
<dbReference type="Gene3D" id="3.30.1330.60">
    <property type="entry name" value="OmpA-like domain"/>
    <property type="match status" value="1"/>
</dbReference>
<keyword evidence="4" id="KW-1185">Reference proteome</keyword>
<dbReference type="InterPro" id="IPR036737">
    <property type="entry name" value="OmpA-like_sf"/>
</dbReference>
<sequence length="175" mass="18208">MTTTLTHRASGPVFPAATWLRRSTWLVLALLAACTGGGMVSPGAGGPSVDQQRHRLARELAGTPVTVEAAGDGYRVAVPLKFAFDPKRSAVKAPLAAVLDRVANGVRPNTGAEIHVTAPSDGRGGALLARDRAESTRDYLIARGVPRERFATVGASADSAEVEILVSERGATAVR</sequence>